<organism evidence="2 3">
    <name type="scientific">Nocardioides daphniae</name>
    <dbReference type="NCBI Taxonomy" id="402297"/>
    <lineage>
        <taxon>Bacteria</taxon>
        <taxon>Bacillati</taxon>
        <taxon>Actinomycetota</taxon>
        <taxon>Actinomycetes</taxon>
        <taxon>Propionibacteriales</taxon>
        <taxon>Nocardioidaceae</taxon>
        <taxon>Nocardioides</taxon>
    </lineage>
</organism>
<accession>A0ABQ1Q8R3</accession>
<dbReference type="SUPFAM" id="SSF56219">
    <property type="entry name" value="DNase I-like"/>
    <property type="match status" value="1"/>
</dbReference>
<evidence type="ECO:0000313" key="3">
    <source>
        <dbReference type="Proteomes" id="UP000630594"/>
    </source>
</evidence>
<evidence type="ECO:0000259" key="1">
    <source>
        <dbReference type="Pfam" id="PF03372"/>
    </source>
</evidence>
<reference evidence="3" key="1">
    <citation type="journal article" date="2019" name="Int. J. Syst. Evol. Microbiol.">
        <title>The Global Catalogue of Microorganisms (GCM) 10K type strain sequencing project: providing services to taxonomists for standard genome sequencing and annotation.</title>
        <authorList>
            <consortium name="The Broad Institute Genomics Platform"/>
            <consortium name="The Broad Institute Genome Sequencing Center for Infectious Disease"/>
            <person name="Wu L."/>
            <person name="Ma J."/>
        </authorList>
    </citation>
    <scope>NUCLEOTIDE SEQUENCE [LARGE SCALE GENOMIC DNA]</scope>
    <source>
        <strain evidence="3">CCM 7403</strain>
    </source>
</reference>
<name>A0ABQ1Q8R3_9ACTN</name>
<dbReference type="EMBL" id="BMCK01000002">
    <property type="protein sequence ID" value="GGD16958.1"/>
    <property type="molecule type" value="Genomic_DNA"/>
</dbReference>
<dbReference type="Pfam" id="PF03372">
    <property type="entry name" value="Exo_endo_phos"/>
    <property type="match status" value="1"/>
</dbReference>
<dbReference type="InterPro" id="IPR036691">
    <property type="entry name" value="Endo/exonu/phosph_ase_sf"/>
</dbReference>
<proteinExistence type="predicted"/>
<protein>
    <recommendedName>
        <fullName evidence="1">Endonuclease/exonuclease/phosphatase domain-containing protein</fullName>
    </recommendedName>
</protein>
<gene>
    <name evidence="2" type="ORF">GCM10007231_14890</name>
</gene>
<dbReference type="Proteomes" id="UP000630594">
    <property type="component" value="Unassembled WGS sequence"/>
</dbReference>
<sequence length="250" mass="27663">MTDFGRDLRVGTWNVEYGRGVEKNRRRLDLLTDRAAHLWVLTETHDHLDLSATHRPIHSEHRDEIPGGRWVTLWTALPVIERLPTADPGRSVAARLDGGTAGEVVAYGTVLPWNGDVGPHPNRPAKGWEEFARVVPGQGREWAALRRQFPDATVVVAGDLNQDLGGRHYYGTHACRRLLTEALDGAELTCLTTTDRFAPDALEHPPIDHVAASRSSMRHATYVEGWNNVVDGARLSDHGGVVVTFRGLEV</sequence>
<feature type="domain" description="Endonuclease/exonuclease/phosphatase" evidence="1">
    <location>
        <begin position="11"/>
        <end position="238"/>
    </location>
</feature>
<keyword evidence="3" id="KW-1185">Reference proteome</keyword>
<dbReference type="RefSeq" id="WP_188421320.1">
    <property type="nucleotide sequence ID" value="NZ_BMCK01000002.1"/>
</dbReference>
<dbReference type="InterPro" id="IPR005135">
    <property type="entry name" value="Endo/exonuclease/phosphatase"/>
</dbReference>
<comment type="caution">
    <text evidence="2">The sequence shown here is derived from an EMBL/GenBank/DDBJ whole genome shotgun (WGS) entry which is preliminary data.</text>
</comment>
<dbReference type="Gene3D" id="3.60.10.10">
    <property type="entry name" value="Endonuclease/exonuclease/phosphatase"/>
    <property type="match status" value="1"/>
</dbReference>
<evidence type="ECO:0000313" key="2">
    <source>
        <dbReference type="EMBL" id="GGD16958.1"/>
    </source>
</evidence>